<evidence type="ECO:0000256" key="7">
    <source>
        <dbReference type="ARBA" id="ARBA00022741"/>
    </source>
</evidence>
<evidence type="ECO:0000256" key="8">
    <source>
        <dbReference type="ARBA" id="ARBA00022794"/>
    </source>
</evidence>
<dbReference type="InterPro" id="IPR008280">
    <property type="entry name" value="Tub_FtsZ_C"/>
</dbReference>
<sequence length="440" mass="49040">MLALQVGQCGNQLGRALFDKIAKEENVNSSADSLFFRSSEYMCSDRSIAVSPGERRARAILIDMEPKVIQECYHSEKISKAGVVWSYDPKNLFTRQSGSGNNWASGFHTQSTESESELLNLVQSEIERCDLFKGFITLQSAAGGTGSGLGSFLTEKLADYYPSTSLLNAVVWPCCSGEVIVQNYNAVLSLASLAKVAHGIFIMQNEAAKLICQKALHISNPSFDAINEVLATHMASSFLSVDTVTSHRSGRMLEPLTEIRERLCQNPAFKLLDIKMLPLMSDHSKEFSTHTWTGIVKYLRQMHITNAAFEEQILWDNSLNNVHERAFSRSVGSILVLRGEGSHLANASSLSDPRMYAPWNADPFRCYFSSANFNAYDKTGTLISNSKAILQNLSIVMDKAYDMFSHDHERLFLAVIYTDTPAKVRTLSFYGCRRKQQVQC</sequence>
<evidence type="ECO:0000313" key="16">
    <source>
        <dbReference type="EMBL" id="CEG42952.1"/>
    </source>
</evidence>
<evidence type="ECO:0000256" key="4">
    <source>
        <dbReference type="ARBA" id="ARBA00009636"/>
    </source>
</evidence>
<dbReference type="PRINTS" id="PR01161">
    <property type="entry name" value="TUBULIN"/>
</dbReference>
<dbReference type="GO" id="GO:0005814">
    <property type="term" value="C:centriole"/>
    <property type="evidence" value="ECO:0007669"/>
    <property type="project" value="UniProtKB-SubCell"/>
</dbReference>
<evidence type="ECO:0000256" key="3">
    <source>
        <dbReference type="ARBA" id="ARBA00004138"/>
    </source>
</evidence>
<dbReference type="InterPro" id="IPR000217">
    <property type="entry name" value="Tubulin"/>
</dbReference>
<keyword evidence="17" id="KW-1185">Reference proteome</keyword>
<accession>A0A0P1APE4</accession>
<dbReference type="AlphaFoldDB" id="A0A0P1APE4"/>
<dbReference type="Gene3D" id="3.40.50.1440">
    <property type="entry name" value="Tubulin/FtsZ, GTPase domain"/>
    <property type="match status" value="1"/>
</dbReference>
<dbReference type="PROSITE" id="PS00227">
    <property type="entry name" value="TUBULIN"/>
    <property type="match status" value="1"/>
</dbReference>
<comment type="subcellular location">
    <subcellularLocation>
        <location evidence="3">Cell projection</location>
        <location evidence="3">Cilium</location>
    </subcellularLocation>
    <subcellularLocation>
        <location evidence="1">Cytoplasm</location>
        <location evidence="1">Cytoskeleton</location>
        <location evidence="1">Microtubule organizing center</location>
        <location evidence="1">Centrosome</location>
        <location evidence="1">Centriole</location>
    </subcellularLocation>
    <subcellularLocation>
        <location evidence="2">Nucleus</location>
    </subcellularLocation>
</comment>
<evidence type="ECO:0000256" key="10">
    <source>
        <dbReference type="ARBA" id="ARBA00023242"/>
    </source>
</evidence>
<dbReference type="PANTHER" id="PTHR11588">
    <property type="entry name" value="TUBULIN"/>
    <property type="match status" value="1"/>
</dbReference>
<evidence type="ECO:0000256" key="6">
    <source>
        <dbReference type="ARBA" id="ARBA00022701"/>
    </source>
</evidence>
<dbReference type="InterPro" id="IPR036525">
    <property type="entry name" value="Tubulin/FtsZ_GTPase_sf"/>
</dbReference>
<dbReference type="SMART" id="SM00864">
    <property type="entry name" value="Tubulin"/>
    <property type="match status" value="1"/>
</dbReference>
<keyword evidence="11" id="KW-0966">Cell projection</keyword>
<evidence type="ECO:0000256" key="13">
    <source>
        <dbReference type="ARBA" id="ARBA00046149"/>
    </source>
</evidence>
<dbReference type="OrthoDB" id="10250004at2759"/>
<keyword evidence="8" id="KW-0970">Cilium biogenesis/degradation</keyword>
<dbReference type="InterPro" id="IPR017975">
    <property type="entry name" value="Tubulin_CS"/>
</dbReference>
<keyword evidence="7 14" id="KW-0547">Nucleotide-binding</keyword>
<dbReference type="RefSeq" id="XP_024579321.1">
    <property type="nucleotide sequence ID" value="XM_024728888.1"/>
</dbReference>
<dbReference type="InterPro" id="IPR002967">
    <property type="entry name" value="Delta_tubulin"/>
</dbReference>
<dbReference type="SUPFAM" id="SSF52490">
    <property type="entry name" value="Tubulin nucleotide-binding domain-like"/>
    <property type="match status" value="1"/>
</dbReference>
<dbReference type="OMA" id="ACHPEYK"/>
<dbReference type="GO" id="GO:0005200">
    <property type="term" value="F:structural constituent of cytoskeleton"/>
    <property type="evidence" value="ECO:0007669"/>
    <property type="project" value="InterPro"/>
</dbReference>
<dbReference type="GeneID" id="36408240"/>
<protein>
    <recommendedName>
        <fullName evidence="5">Tubulin delta chain</fullName>
    </recommendedName>
    <alternativeName>
        <fullName evidence="12">Delta-tubulin</fullName>
    </alternativeName>
</protein>
<dbReference type="SUPFAM" id="SSF55307">
    <property type="entry name" value="Tubulin C-terminal domain-like"/>
    <property type="match status" value="1"/>
</dbReference>
<evidence type="ECO:0000256" key="9">
    <source>
        <dbReference type="ARBA" id="ARBA00023134"/>
    </source>
</evidence>
<proteinExistence type="inferred from homology"/>
<evidence type="ECO:0000256" key="5">
    <source>
        <dbReference type="ARBA" id="ARBA00014184"/>
    </source>
</evidence>
<dbReference type="PRINTS" id="PR01224">
    <property type="entry name" value="DELTATUBULIN"/>
</dbReference>
<dbReference type="GO" id="GO:0005525">
    <property type="term" value="F:GTP binding"/>
    <property type="evidence" value="ECO:0007669"/>
    <property type="project" value="UniProtKB-UniRule"/>
</dbReference>
<keyword evidence="9 14" id="KW-0342">GTP-binding</keyword>
<dbReference type="GO" id="GO:0005874">
    <property type="term" value="C:microtubule"/>
    <property type="evidence" value="ECO:0007669"/>
    <property type="project" value="UniProtKB-KW"/>
</dbReference>
<reference evidence="17" key="1">
    <citation type="submission" date="2014-09" db="EMBL/GenBank/DDBJ databases">
        <authorList>
            <person name="Sharma Rahul"/>
            <person name="Thines Marco"/>
        </authorList>
    </citation>
    <scope>NUCLEOTIDE SEQUENCE [LARGE SCALE GENOMIC DNA]</scope>
</reference>
<keyword evidence="6 14" id="KW-0493">Microtubule</keyword>
<dbReference type="GO" id="GO:0007017">
    <property type="term" value="P:microtubule-based process"/>
    <property type="evidence" value="ECO:0007669"/>
    <property type="project" value="InterPro"/>
</dbReference>
<evidence type="ECO:0000313" key="17">
    <source>
        <dbReference type="Proteomes" id="UP000054928"/>
    </source>
</evidence>
<dbReference type="STRING" id="4781.A0A0P1APE4"/>
<evidence type="ECO:0000256" key="14">
    <source>
        <dbReference type="RuleBase" id="RU000352"/>
    </source>
</evidence>
<evidence type="ECO:0000256" key="1">
    <source>
        <dbReference type="ARBA" id="ARBA00004114"/>
    </source>
</evidence>
<comment type="function">
    <text evidence="13">Acts as a positive regulator of hedgehog signaling and regulates ciliary function.</text>
</comment>
<dbReference type="GO" id="GO:0005634">
    <property type="term" value="C:nucleus"/>
    <property type="evidence" value="ECO:0007669"/>
    <property type="project" value="UniProtKB-SubCell"/>
</dbReference>
<dbReference type="Proteomes" id="UP000054928">
    <property type="component" value="Unassembled WGS sequence"/>
</dbReference>
<dbReference type="CDD" id="cd02189">
    <property type="entry name" value="delta_zeta_tubulin-like"/>
    <property type="match status" value="1"/>
</dbReference>
<dbReference type="GO" id="GO:0005929">
    <property type="term" value="C:cilium"/>
    <property type="evidence" value="ECO:0007669"/>
    <property type="project" value="UniProtKB-SubCell"/>
</dbReference>
<dbReference type="Pfam" id="PF00091">
    <property type="entry name" value="Tubulin"/>
    <property type="match status" value="1"/>
</dbReference>
<feature type="domain" description="Tubulin/FtsZ GTPase" evidence="15">
    <location>
        <begin position="46"/>
        <end position="246"/>
    </location>
</feature>
<keyword evidence="10" id="KW-0539">Nucleus</keyword>
<comment type="similarity">
    <text evidence="4 14">Belongs to the tubulin family.</text>
</comment>
<evidence type="ECO:0000259" key="15">
    <source>
        <dbReference type="SMART" id="SM00864"/>
    </source>
</evidence>
<dbReference type="EMBL" id="CCYD01000645">
    <property type="protein sequence ID" value="CEG42952.1"/>
    <property type="molecule type" value="Genomic_DNA"/>
</dbReference>
<organism evidence="16 17">
    <name type="scientific">Plasmopara halstedii</name>
    <name type="common">Downy mildew of sunflower</name>
    <dbReference type="NCBI Taxonomy" id="4781"/>
    <lineage>
        <taxon>Eukaryota</taxon>
        <taxon>Sar</taxon>
        <taxon>Stramenopiles</taxon>
        <taxon>Oomycota</taxon>
        <taxon>Peronosporomycetes</taxon>
        <taxon>Peronosporales</taxon>
        <taxon>Peronosporaceae</taxon>
        <taxon>Plasmopara</taxon>
    </lineage>
</organism>
<dbReference type="GO" id="GO:0030030">
    <property type="term" value="P:cell projection organization"/>
    <property type="evidence" value="ECO:0007669"/>
    <property type="project" value="UniProtKB-KW"/>
</dbReference>
<dbReference type="InterPro" id="IPR003008">
    <property type="entry name" value="Tubulin_FtsZ_GTPase"/>
</dbReference>
<evidence type="ECO:0000256" key="2">
    <source>
        <dbReference type="ARBA" id="ARBA00004123"/>
    </source>
</evidence>
<evidence type="ECO:0000256" key="12">
    <source>
        <dbReference type="ARBA" id="ARBA00030594"/>
    </source>
</evidence>
<name>A0A0P1APE4_PLAHL</name>
<evidence type="ECO:0000256" key="11">
    <source>
        <dbReference type="ARBA" id="ARBA00023273"/>
    </source>
</evidence>